<sequence>MTSTSRRLGALAATAAAALALTACGSSNLSSGSSTEAAGGAEEGPVTIGVLVDQTAYLKSVDERVLAGIESAVDAVNANGGVLGGRDLQVVVEDMAADPQKQVQAFQKVASQDEPVLFLNGFSSAGNAATAPLATSEQTPMIVASVVPADDDEWIFSTITPMRYETGTRVEYVADQGITSVALLHDPTPYNKLQLDVIAGQLAEAGITVTGVEEHATDSVDLRPQISKLLSGQPGAIIKLSTGPTQIVAAKAMSDSGATVPLILGIESKANIDQASAAYSDVLVTAAPLQVFDSLDESAKTDAMTSFLEANPDSDDPTYLGRGWDAVQIAVRAIEEAGSTDGQAIRDALIAMDPYEGTSGSYDYTDEDHYGITVNPDYLARFSPAGAEIVFTPAK</sequence>
<feature type="chain" id="PRO_5039213720" evidence="3">
    <location>
        <begin position="26"/>
        <end position="395"/>
    </location>
</feature>
<dbReference type="EMBL" id="JABCJJ010000032">
    <property type="protein sequence ID" value="NMR21357.1"/>
    <property type="molecule type" value="Genomic_DNA"/>
</dbReference>
<protein>
    <submittedName>
        <fullName evidence="5">ABC transporter substrate-binding protein</fullName>
    </submittedName>
</protein>
<dbReference type="InterPro" id="IPR051010">
    <property type="entry name" value="BCAA_transport"/>
</dbReference>
<dbReference type="Pfam" id="PF13458">
    <property type="entry name" value="Peripla_BP_6"/>
    <property type="match status" value="1"/>
</dbReference>
<proteinExistence type="inferred from homology"/>
<dbReference type="InterPro" id="IPR028081">
    <property type="entry name" value="Leu-bd"/>
</dbReference>
<keyword evidence="6" id="KW-1185">Reference proteome</keyword>
<keyword evidence="2 3" id="KW-0732">Signal</keyword>
<evidence type="ECO:0000256" key="2">
    <source>
        <dbReference type="ARBA" id="ARBA00022729"/>
    </source>
</evidence>
<evidence type="ECO:0000259" key="4">
    <source>
        <dbReference type="Pfam" id="PF13458"/>
    </source>
</evidence>
<dbReference type="InterPro" id="IPR028082">
    <property type="entry name" value="Peripla_BP_I"/>
</dbReference>
<comment type="caution">
    <text evidence="5">The sequence shown here is derived from an EMBL/GenBank/DDBJ whole genome shotgun (WGS) entry which is preliminary data.</text>
</comment>
<evidence type="ECO:0000313" key="5">
    <source>
        <dbReference type="EMBL" id="NMR21357.1"/>
    </source>
</evidence>
<evidence type="ECO:0000256" key="3">
    <source>
        <dbReference type="SAM" id="SignalP"/>
    </source>
</evidence>
<dbReference type="AlphaFoldDB" id="A0A7Y0M013"/>
<dbReference type="Gene3D" id="3.40.50.2300">
    <property type="match status" value="2"/>
</dbReference>
<accession>A0A7Y0M013</accession>
<evidence type="ECO:0000313" key="6">
    <source>
        <dbReference type="Proteomes" id="UP000562124"/>
    </source>
</evidence>
<dbReference type="RefSeq" id="WP_169325732.1">
    <property type="nucleotide sequence ID" value="NZ_JABCJJ010000032.1"/>
</dbReference>
<comment type="similarity">
    <text evidence="1">Belongs to the leucine-binding protein family.</text>
</comment>
<dbReference type="Proteomes" id="UP000562124">
    <property type="component" value="Unassembled WGS sequence"/>
</dbReference>
<dbReference type="PANTHER" id="PTHR30483:SF6">
    <property type="entry name" value="PERIPLASMIC BINDING PROTEIN OF ABC TRANSPORTER FOR NATURAL AMINO ACIDS"/>
    <property type="match status" value="1"/>
</dbReference>
<dbReference type="SUPFAM" id="SSF53822">
    <property type="entry name" value="Periplasmic binding protein-like I"/>
    <property type="match status" value="1"/>
</dbReference>
<feature type="signal peptide" evidence="3">
    <location>
        <begin position="1"/>
        <end position="25"/>
    </location>
</feature>
<feature type="domain" description="Leucine-binding protein" evidence="4">
    <location>
        <begin position="45"/>
        <end position="371"/>
    </location>
</feature>
<evidence type="ECO:0000256" key="1">
    <source>
        <dbReference type="ARBA" id="ARBA00010062"/>
    </source>
</evidence>
<reference evidence="5 6" key="1">
    <citation type="submission" date="2020-04" db="EMBL/GenBank/DDBJ databases">
        <title>Sequencing and Assembly of C. fimi.</title>
        <authorList>
            <person name="Ramsey A.R."/>
        </authorList>
    </citation>
    <scope>NUCLEOTIDE SEQUENCE [LARGE SCALE GENOMIC DNA]</scope>
    <source>
        <strain evidence="5 6">SB</strain>
    </source>
</reference>
<gene>
    <name evidence="5" type="ORF">HIR71_14230</name>
</gene>
<name>A0A7Y0M013_CELFI</name>
<dbReference type="PROSITE" id="PS51257">
    <property type="entry name" value="PROKAR_LIPOPROTEIN"/>
    <property type="match status" value="1"/>
</dbReference>
<dbReference type="PANTHER" id="PTHR30483">
    <property type="entry name" value="LEUCINE-SPECIFIC-BINDING PROTEIN"/>
    <property type="match status" value="1"/>
</dbReference>
<organism evidence="5 6">
    <name type="scientific">Cellulomonas fimi</name>
    <dbReference type="NCBI Taxonomy" id="1708"/>
    <lineage>
        <taxon>Bacteria</taxon>
        <taxon>Bacillati</taxon>
        <taxon>Actinomycetota</taxon>
        <taxon>Actinomycetes</taxon>
        <taxon>Micrococcales</taxon>
        <taxon>Cellulomonadaceae</taxon>
        <taxon>Cellulomonas</taxon>
    </lineage>
</organism>